<reference evidence="1" key="2">
    <citation type="submission" date="2025-09" db="UniProtKB">
        <authorList>
            <consortium name="Ensembl"/>
        </authorList>
    </citation>
    <scope>IDENTIFICATION</scope>
</reference>
<dbReference type="Ensembl" id="ENSPSTT00000020735.1">
    <property type="protein sequence ID" value="ENSPSTP00000019784.1"/>
    <property type="gene ID" value="ENSPSTG00000014313.1"/>
</dbReference>
<organism evidence="1 2">
    <name type="scientific">Pavo cristatus</name>
    <name type="common">Indian peafowl</name>
    <name type="synonym">Blue peafowl</name>
    <dbReference type="NCBI Taxonomy" id="9049"/>
    <lineage>
        <taxon>Eukaryota</taxon>
        <taxon>Metazoa</taxon>
        <taxon>Chordata</taxon>
        <taxon>Craniata</taxon>
        <taxon>Vertebrata</taxon>
        <taxon>Euteleostomi</taxon>
        <taxon>Archelosauria</taxon>
        <taxon>Archosauria</taxon>
        <taxon>Dinosauria</taxon>
        <taxon>Saurischia</taxon>
        <taxon>Theropoda</taxon>
        <taxon>Coelurosauria</taxon>
        <taxon>Aves</taxon>
        <taxon>Neognathae</taxon>
        <taxon>Galloanserae</taxon>
        <taxon>Galliformes</taxon>
        <taxon>Phasianidae</taxon>
        <taxon>Phasianinae</taxon>
        <taxon>Pavo</taxon>
    </lineage>
</organism>
<evidence type="ECO:0008006" key="3">
    <source>
        <dbReference type="Google" id="ProtNLM"/>
    </source>
</evidence>
<protein>
    <recommendedName>
        <fullName evidence="3">Hexosaminidase D</fullName>
    </recommendedName>
</protein>
<dbReference type="AlphaFoldDB" id="A0A8C9FRK9"/>
<dbReference type="PANTHER" id="PTHR21040">
    <property type="entry name" value="BCDNA.GH04120"/>
    <property type="match status" value="1"/>
</dbReference>
<evidence type="ECO:0000313" key="2">
    <source>
        <dbReference type="Proteomes" id="UP000694428"/>
    </source>
</evidence>
<dbReference type="GO" id="GO:0015929">
    <property type="term" value="F:hexosaminidase activity"/>
    <property type="evidence" value="ECO:0007669"/>
    <property type="project" value="InterPro"/>
</dbReference>
<reference evidence="1" key="1">
    <citation type="submission" date="2025-08" db="UniProtKB">
        <authorList>
            <consortium name="Ensembl"/>
        </authorList>
    </citation>
    <scope>IDENTIFICATION</scope>
</reference>
<name>A0A8C9FRK9_PAVCR</name>
<proteinExistence type="predicted"/>
<evidence type="ECO:0000313" key="1">
    <source>
        <dbReference type="Ensembl" id="ENSPSTP00000019784.1"/>
    </source>
</evidence>
<dbReference type="PANTHER" id="PTHR21040:SF6">
    <property type="entry name" value="HEXOSAMINIDASE D"/>
    <property type="match status" value="1"/>
</dbReference>
<dbReference type="Proteomes" id="UP000694428">
    <property type="component" value="Unplaced"/>
</dbReference>
<accession>A0A8C9FRK9</accession>
<dbReference type="InterPro" id="IPR038901">
    <property type="entry name" value="HEXDC-like"/>
</dbReference>
<sequence>GSGTRLVHLDLKGAPPRAAYLAEVLPLLRAMGATGLLLEYEDAFPYAAPLEALRAPHAYRSYWAAPRHWGWRSCRWCRASGTWR</sequence>
<keyword evidence="2" id="KW-1185">Reference proteome</keyword>